<dbReference type="Proteomes" id="UP000030651">
    <property type="component" value="Unassembled WGS sequence"/>
</dbReference>
<dbReference type="InParanoid" id="W3WP46"/>
<dbReference type="InterPro" id="IPR027417">
    <property type="entry name" value="P-loop_NTPase"/>
</dbReference>
<evidence type="ECO:0000256" key="2">
    <source>
        <dbReference type="SAM" id="MobiDB-lite"/>
    </source>
</evidence>
<dbReference type="InterPro" id="IPR029058">
    <property type="entry name" value="AB_hydrolase_fold"/>
</dbReference>
<reference evidence="5" key="1">
    <citation type="journal article" date="2015" name="BMC Genomics">
        <title>Genomic and transcriptomic analysis of the endophytic fungus Pestalotiopsis fici reveals its lifestyle and high potential for synthesis of natural products.</title>
        <authorList>
            <person name="Wang X."/>
            <person name="Zhang X."/>
            <person name="Liu L."/>
            <person name="Xiang M."/>
            <person name="Wang W."/>
            <person name="Sun X."/>
            <person name="Che Y."/>
            <person name="Guo L."/>
            <person name="Liu G."/>
            <person name="Guo L."/>
            <person name="Wang C."/>
            <person name="Yin W.B."/>
            <person name="Stadler M."/>
            <person name="Zhang X."/>
            <person name="Liu X."/>
        </authorList>
    </citation>
    <scope>NUCLEOTIDE SEQUENCE [LARGE SCALE GENOMIC DNA]</scope>
    <source>
        <strain evidence="5">W106-1 / CGMCC3.15140</strain>
    </source>
</reference>
<evidence type="ECO:0000313" key="5">
    <source>
        <dbReference type="Proteomes" id="UP000030651"/>
    </source>
</evidence>
<keyword evidence="1" id="KW-0677">Repeat</keyword>
<evidence type="ECO:0000259" key="3">
    <source>
        <dbReference type="PROSITE" id="PS50837"/>
    </source>
</evidence>
<name>W3WP46_PESFW</name>
<dbReference type="HOGENOM" id="CLU_003175_1_0_1"/>
<dbReference type="eggNOG" id="KOG2029">
    <property type="taxonomic scope" value="Eukaryota"/>
</dbReference>
<dbReference type="GeneID" id="19277531"/>
<sequence>MDTYVVVFTIIILFLVQNFLNRFRYVSATPSSVPTDDPTTTSSRPRPVRLDQINPLINKDTNIDLDVIAIHGFDARSPDTWTYKSTANEPGVNWLENPEMLPGVVGSARIFTCDWPSDFFESSDFVQKTFDKFAEGLLDGIESRPPAKGCTQAEGPPILFIASCLGGVMLMKALVEEGMKCNDSPTLKATRGIVFLATPFRGTAFADVAHWAEPSLRIWASLRAQAVSNLLGQIKEGSELTKLVGDFTRLCQRDGPFMATFFENEKSRLLRRVGSFRFSIFKEKKLLVPESSATLDIVRNRKPLNRTHGKMNNFRGPGDDDYKIVAESIKEMAKSIREGRLLHRAYEYINKRHYNDNRLKIVRISDDELSMSECYVNLAITYQPSRNNGSESKDPTSSSQSSLFRRLNVESPNKNSEVELLKLFDRRKDHAGREVGPRKILIRGQAGVGKTTLCKKMVYEFSRNEMWNNTFDRILWIPLRNLKLLEHHNLEALFLREFFSRETLDKGRMFATELHSQVSNGKDEKTLFILDGLDEVYDALERGHWLHDILEELLTMPASIVTSRPRVSLPGDLSKGFDLELETIGFYREQVDSYIEKVFTHSKVKGTKWDRVDGLRSVLRQHKLLQQLVRIPIQLDALCFIWDDDHRSLQSNFKLETMTNIYQAIMKILWKKDLLRLGQFGKELTRRDVQNYPLDKLEIFFQDEVACLEILAFKGMVDDSIVFTESQILAMPTLKPLKAGKLEGLSILRTHELLIPDPTYHFIHLTFQEYFAARYFVRQWISGDTLKRGKHELSSSASNFIKEYKYDDRYNVFWRFVTGLLSLKDHGLEEFFPTLETEPIDMIGVVHQRLLMHCWNEVSPDDTKFLAERQNFEDRLYRAAMEQFKLTDSVSVIEEVEFPEKPLLRVLRSFSDELRRTVLRSIMFRGMVPVTALRLIYSSLRDDLDCLERTGLLFSIRLAQSTILNDEILGIIKEQISYGNTVQVMAIAVLVDFLMSGDKTSILEKLKQQVTSLESESELVRAQFFLAMRSHRRRQEPQTIEFLVSQLQGTLKAHASQDETNLDLQENTSSIFTGWGMYPEASSIITLLGGQPSLPTDVLAIISTQLQNQDAQVRRAAVRSVKAHCPNEFILKTITPWLDGPQLHTREAVLEVLGSWHPLPSEVKKFIIAQLMHSDAMIRRAVIRPLQKWPNIDAEIFQAVGANLTDNDSITRKEAITLLGAQYLFRDEDIDLFKSILWYDQDLSVRQEALRVLWSRLDFNDIGFDLISECLQHPGLCSHALDEWQRRPELCRNACPEIMQLLLGSCLKSSNWENRAKTYEILTILHPSDGTYDSLFDVIMNGLKDPVPSVREAVARALNNWSSTEVRYLQIIIDHLQSVLFEKNAGEKYHGYLLRALENFPRPTDDAYLVLSRTLAYPWHHVCSAAVATLQKWPQPRKAVIENIVLYLQASDTKCVSKALEVLGEWSQLDPDNLRAIAKKLQDKERQLQLAAFNAVVKQQVLNLNVIMPYMESLFRISLRNSHTRRVCWLTEGEKNTVLIGSRALRWQNEQGRVDTWFLLEPGIIRRWRESCTDG</sequence>
<dbReference type="InterPro" id="IPR011989">
    <property type="entry name" value="ARM-like"/>
</dbReference>
<protein>
    <recommendedName>
        <fullName evidence="3">NACHT domain-containing protein</fullName>
    </recommendedName>
</protein>
<dbReference type="Gene3D" id="3.40.50.300">
    <property type="entry name" value="P-loop containing nucleotide triphosphate hydrolases"/>
    <property type="match status" value="1"/>
</dbReference>
<dbReference type="Pfam" id="PF05729">
    <property type="entry name" value="NACHT"/>
    <property type="match status" value="1"/>
</dbReference>
<dbReference type="Gene3D" id="1.25.10.10">
    <property type="entry name" value="Leucine-rich Repeat Variant"/>
    <property type="match status" value="2"/>
</dbReference>
<dbReference type="PROSITE" id="PS50837">
    <property type="entry name" value="NACHT"/>
    <property type="match status" value="1"/>
</dbReference>
<dbReference type="SUPFAM" id="SSF52540">
    <property type="entry name" value="P-loop containing nucleoside triphosphate hydrolases"/>
    <property type="match status" value="1"/>
</dbReference>
<evidence type="ECO:0000313" key="4">
    <source>
        <dbReference type="EMBL" id="ETS75574.1"/>
    </source>
</evidence>
<keyword evidence="5" id="KW-1185">Reference proteome</keyword>
<feature type="compositionally biased region" description="Polar residues" evidence="2">
    <location>
        <begin position="385"/>
        <end position="403"/>
    </location>
</feature>
<dbReference type="PANTHER" id="PTHR46844:SF1">
    <property type="entry name" value="SLR5058 PROTEIN"/>
    <property type="match status" value="1"/>
</dbReference>
<dbReference type="InterPro" id="IPR000357">
    <property type="entry name" value="HEAT"/>
</dbReference>
<dbReference type="SUPFAM" id="SSF53474">
    <property type="entry name" value="alpha/beta-Hydrolases"/>
    <property type="match status" value="1"/>
</dbReference>
<feature type="domain" description="NACHT" evidence="3">
    <location>
        <begin position="438"/>
        <end position="565"/>
    </location>
</feature>
<dbReference type="InterPro" id="IPR007111">
    <property type="entry name" value="NACHT_NTPase"/>
</dbReference>
<dbReference type="EMBL" id="KI912118">
    <property type="protein sequence ID" value="ETS75574.1"/>
    <property type="molecule type" value="Genomic_DNA"/>
</dbReference>
<dbReference type="KEGG" id="pfy:PFICI_12518"/>
<gene>
    <name evidence="4" type="ORF">PFICI_12518</name>
</gene>
<feature type="region of interest" description="Disordered" evidence="2">
    <location>
        <begin position="385"/>
        <end position="408"/>
    </location>
</feature>
<dbReference type="Pfam" id="PF02985">
    <property type="entry name" value="HEAT"/>
    <property type="match status" value="1"/>
</dbReference>
<dbReference type="InterPro" id="IPR016024">
    <property type="entry name" value="ARM-type_fold"/>
</dbReference>
<dbReference type="InterPro" id="IPR055496">
    <property type="entry name" value="DUF7068"/>
</dbReference>
<dbReference type="RefSeq" id="XP_007839290.1">
    <property type="nucleotide sequence ID" value="XM_007841099.1"/>
</dbReference>
<evidence type="ECO:0000256" key="1">
    <source>
        <dbReference type="ARBA" id="ARBA00022737"/>
    </source>
</evidence>
<dbReference type="SUPFAM" id="SSF48371">
    <property type="entry name" value="ARM repeat"/>
    <property type="match status" value="2"/>
</dbReference>
<dbReference type="PANTHER" id="PTHR46844">
    <property type="entry name" value="SLR5058 PROTEIN"/>
    <property type="match status" value="1"/>
</dbReference>
<proteinExistence type="predicted"/>
<dbReference type="OrthoDB" id="427518at2759"/>
<accession>W3WP46</accession>
<dbReference type="Pfam" id="PF23238">
    <property type="entry name" value="DUF7068"/>
    <property type="match status" value="1"/>
</dbReference>
<organism evidence="4 5">
    <name type="scientific">Pestalotiopsis fici (strain W106-1 / CGMCC3.15140)</name>
    <dbReference type="NCBI Taxonomy" id="1229662"/>
    <lineage>
        <taxon>Eukaryota</taxon>
        <taxon>Fungi</taxon>
        <taxon>Dikarya</taxon>
        <taxon>Ascomycota</taxon>
        <taxon>Pezizomycotina</taxon>
        <taxon>Sordariomycetes</taxon>
        <taxon>Xylariomycetidae</taxon>
        <taxon>Amphisphaeriales</taxon>
        <taxon>Sporocadaceae</taxon>
        <taxon>Pestalotiopsis</taxon>
    </lineage>
</organism>